<organism evidence="6">
    <name type="scientific">Sinorhizobium sp. M14</name>
    <dbReference type="NCBI Taxonomy" id="430451"/>
    <lineage>
        <taxon>Bacteria</taxon>
        <taxon>Pseudomonadati</taxon>
        <taxon>Pseudomonadota</taxon>
        <taxon>Alphaproteobacteria</taxon>
        <taxon>Hyphomicrobiales</taxon>
        <taxon>Rhizobiaceae</taxon>
        <taxon>Sinorhizobium/Ensifer group</taxon>
        <taxon>Sinorhizobium</taxon>
    </lineage>
</organism>
<geneLocation type="plasmid" evidence="6">
    <name>pSinB</name>
</geneLocation>
<keyword evidence="4" id="KW-0051">Antiviral defense</keyword>
<keyword evidence="2" id="KW-0548">Nucleotidyltransferase</keyword>
<keyword evidence="1" id="KW-0808">Transferase</keyword>
<dbReference type="CDD" id="cd05400">
    <property type="entry name" value="NT_2-5OAS_ClassI-CCAase"/>
    <property type="match status" value="1"/>
</dbReference>
<name>A0A142BP80_9HYPH</name>
<protein>
    <recommendedName>
        <fullName evidence="5">cGAS/DncV-like nucleotidyltransferase C-terminal helical domain-containing protein</fullName>
    </recommendedName>
</protein>
<evidence type="ECO:0000256" key="2">
    <source>
        <dbReference type="ARBA" id="ARBA00022695"/>
    </source>
</evidence>
<dbReference type="AlphaFoldDB" id="A0A142BP80"/>
<dbReference type="EMBL" id="KU140623">
    <property type="protein sequence ID" value="AMP34888.1"/>
    <property type="molecule type" value="Genomic_DNA"/>
</dbReference>
<keyword evidence="6" id="KW-0614">Plasmid</keyword>
<dbReference type="PROSITE" id="PS50152">
    <property type="entry name" value="25A_SYNTH_3"/>
    <property type="match status" value="1"/>
</dbReference>
<dbReference type="GO" id="GO:0051607">
    <property type="term" value="P:defense response to virus"/>
    <property type="evidence" value="ECO:0007669"/>
    <property type="project" value="UniProtKB-KW"/>
</dbReference>
<dbReference type="InterPro" id="IPR058909">
    <property type="entry name" value="CD_NTase_C"/>
</dbReference>
<accession>A0A142BP80</accession>
<evidence type="ECO:0000259" key="5">
    <source>
        <dbReference type="Pfam" id="PF26305"/>
    </source>
</evidence>
<proteinExistence type="predicted"/>
<dbReference type="SUPFAM" id="SSF81301">
    <property type="entry name" value="Nucleotidyltransferase"/>
    <property type="match status" value="1"/>
</dbReference>
<dbReference type="Pfam" id="PF26305">
    <property type="entry name" value="CD_NTase_C"/>
    <property type="match status" value="1"/>
</dbReference>
<dbReference type="RefSeq" id="WP_115422880.1">
    <property type="nucleotide sequence ID" value="NZ_KU140623.1"/>
</dbReference>
<dbReference type="InterPro" id="IPR043519">
    <property type="entry name" value="NT_sf"/>
</dbReference>
<evidence type="ECO:0000256" key="4">
    <source>
        <dbReference type="ARBA" id="ARBA00023118"/>
    </source>
</evidence>
<reference evidence="6" key="1">
    <citation type="submission" date="2015-11" db="EMBL/GenBank/DDBJ databases">
        <title>Molecular characterization of pSinB plasmid of arsenite oxidizing, metalotolerant Sinorhizobium sp. M14 - insight into the heavy metal resistome of sinorhizobial extrachromosomal replicons.</title>
        <authorList>
            <person name="Romaniuk K."/>
            <person name="Decewicz P."/>
            <person name="Mielnicki S."/>
            <person name="Sklodowska A."/>
            <person name="Dziewit L."/>
            <person name="Drewniak L."/>
        </authorList>
    </citation>
    <scope>NUCLEOTIDE SEQUENCE</scope>
    <source>
        <strain evidence="6">M14</strain>
        <plasmid evidence="6">pSinB</plasmid>
    </source>
</reference>
<evidence type="ECO:0000313" key="6">
    <source>
        <dbReference type="EMBL" id="AMP34888.1"/>
    </source>
</evidence>
<dbReference type="GO" id="GO:0016779">
    <property type="term" value="F:nucleotidyltransferase activity"/>
    <property type="evidence" value="ECO:0007669"/>
    <property type="project" value="InterPro"/>
</dbReference>
<evidence type="ECO:0000256" key="1">
    <source>
        <dbReference type="ARBA" id="ARBA00022679"/>
    </source>
</evidence>
<gene>
    <name evidence="6" type="ORF">pSinB_021</name>
</gene>
<dbReference type="InterPro" id="IPR006116">
    <property type="entry name" value="NT_2-5OAS_ClassI-CCAase"/>
</dbReference>
<keyword evidence="3" id="KW-0547">Nucleotide-binding</keyword>
<feature type="domain" description="cGAS/DncV-like nucleotidyltransferase C-terminal helical" evidence="5">
    <location>
        <begin position="178"/>
        <end position="291"/>
    </location>
</feature>
<evidence type="ECO:0000256" key="3">
    <source>
        <dbReference type="ARBA" id="ARBA00022741"/>
    </source>
</evidence>
<sequence length="293" mass="33468">MISESQLETWSQLGKAAQFTDTYNSIRNNLFHPSAPYPVDRIDVHLQGSYGNDTNVWGDSDVDVVLCHAGAFYYDVTNMGAQDQVFLKAAFSADAAYRYEDFRGDAQRYISGLYCDVDLSGKAIYIPGNNGRRNADILVCQQFRRYYSLKNGMHDYQPGIAFIRNGARIENFPKQHSENCTLKHQATNQNFKRMVRIFKNMRNSMITKDLLGHKVAPSYFIEGMLYNVPNDKFVGSYQDMWIKCFNWIVTADSSELTTASGLHWLVRDGSPVCWPSANFRAFTAALKYHWESS</sequence>